<keyword evidence="1" id="KW-1185">Reference proteome</keyword>
<name>A0A6P7X5D5_9AMPH</name>
<dbReference type="KEGG" id="muo:115460078"/>
<proteinExistence type="predicted"/>
<dbReference type="PANTHER" id="PTHR34221:SF3">
    <property type="match status" value="1"/>
</dbReference>
<dbReference type="InParanoid" id="A0A6P7X5D5"/>
<organism evidence="1 2">
    <name type="scientific">Microcaecilia unicolor</name>
    <dbReference type="NCBI Taxonomy" id="1415580"/>
    <lineage>
        <taxon>Eukaryota</taxon>
        <taxon>Metazoa</taxon>
        <taxon>Chordata</taxon>
        <taxon>Craniata</taxon>
        <taxon>Vertebrata</taxon>
        <taxon>Euteleostomi</taxon>
        <taxon>Amphibia</taxon>
        <taxon>Gymnophiona</taxon>
        <taxon>Siphonopidae</taxon>
        <taxon>Microcaecilia</taxon>
    </lineage>
</organism>
<accession>A0A6P7X5D5</accession>
<gene>
    <name evidence="2" type="primary">LOC115460078</name>
</gene>
<protein>
    <submittedName>
        <fullName evidence="2">Uncharacterized protein C17orf98-like</fullName>
    </submittedName>
</protein>
<dbReference type="Proteomes" id="UP000515156">
    <property type="component" value="Chromosome 1"/>
</dbReference>
<dbReference type="InterPro" id="IPR028027">
    <property type="entry name" value="SPMAP1"/>
</dbReference>
<sequence>MLPHRKLSRFAPSPSRTELQQKEKHFVLDCVAVGSIAKDYSHSLPKLGSVIPPYNAQRDHHSEAYFLSKPVPALLKRTGQSNGGTSTYGELADRFLVKGAAALYLSTRNNSGAGHSAEYVRGHGLFLSRIKPFFGYSGNYGYRRNVPSLRNKPSSFGILTDLPIY</sequence>
<dbReference type="AlphaFoldDB" id="A0A6P7X5D5"/>
<dbReference type="OrthoDB" id="9935043at2759"/>
<evidence type="ECO:0000313" key="2">
    <source>
        <dbReference type="RefSeq" id="XP_030045780.1"/>
    </source>
</evidence>
<evidence type="ECO:0000313" key="1">
    <source>
        <dbReference type="Proteomes" id="UP000515156"/>
    </source>
</evidence>
<dbReference type="PANTHER" id="PTHR34221">
    <property type="entry name" value="HYPOTHETICAL PROTEIN LOC691189"/>
    <property type="match status" value="1"/>
</dbReference>
<dbReference type="GeneID" id="115460078"/>
<dbReference type="Pfam" id="PF15075">
    <property type="entry name" value="SPMAP1-like"/>
    <property type="match status" value="1"/>
</dbReference>
<reference evidence="2" key="1">
    <citation type="submission" date="2025-08" db="UniProtKB">
        <authorList>
            <consortium name="RefSeq"/>
        </authorList>
    </citation>
    <scope>IDENTIFICATION</scope>
</reference>
<dbReference type="RefSeq" id="XP_030045780.1">
    <property type="nucleotide sequence ID" value="XM_030189920.1"/>
</dbReference>